<protein>
    <recommendedName>
        <fullName evidence="1">DSBA-like thioredoxin domain-containing protein</fullName>
    </recommendedName>
</protein>
<dbReference type="GO" id="GO:0016491">
    <property type="term" value="F:oxidoreductase activity"/>
    <property type="evidence" value="ECO:0007669"/>
    <property type="project" value="InterPro"/>
</dbReference>
<dbReference type="CDD" id="cd03024">
    <property type="entry name" value="DsbA_FrnE"/>
    <property type="match status" value="1"/>
</dbReference>
<reference evidence="2" key="1">
    <citation type="submission" date="2022-12" db="EMBL/GenBank/DDBJ databases">
        <title>Paraconexibacter alkalitolerans sp. nov. and Baekduia alba sp. nov., isolated from soil and emended description of the genera Paraconexibacter (Chun et al., 2020) and Baekduia (An et al., 2020).</title>
        <authorList>
            <person name="Vieira S."/>
            <person name="Huber K.J."/>
            <person name="Geppert A."/>
            <person name="Wolf J."/>
            <person name="Neumann-Schaal M."/>
            <person name="Muesken M."/>
            <person name="Overmann J."/>
        </authorList>
    </citation>
    <scope>NUCLEOTIDE SEQUENCE</scope>
    <source>
        <strain evidence="2">AEG42_29</strain>
    </source>
</reference>
<feature type="domain" description="DSBA-like thioredoxin" evidence="1">
    <location>
        <begin position="3"/>
        <end position="204"/>
    </location>
</feature>
<dbReference type="RefSeq" id="WP_354697884.1">
    <property type="nucleotide sequence ID" value="NZ_CP114014.1"/>
</dbReference>
<dbReference type="PANTHER" id="PTHR13887:SF41">
    <property type="entry name" value="THIOREDOXIN SUPERFAMILY PROTEIN"/>
    <property type="match status" value="1"/>
</dbReference>
<dbReference type="EMBL" id="CP114014">
    <property type="protein sequence ID" value="XAY06662.1"/>
    <property type="molecule type" value="Genomic_DNA"/>
</dbReference>
<evidence type="ECO:0000313" key="2">
    <source>
        <dbReference type="EMBL" id="XAY06662.1"/>
    </source>
</evidence>
<accession>A0AAU7AYF6</accession>
<dbReference type="KEGG" id="parq:DSM112329_03537"/>
<dbReference type="PANTHER" id="PTHR13887">
    <property type="entry name" value="GLUTATHIONE S-TRANSFERASE KAPPA"/>
    <property type="match status" value="1"/>
</dbReference>
<evidence type="ECO:0000259" key="1">
    <source>
        <dbReference type="Pfam" id="PF01323"/>
    </source>
</evidence>
<dbReference type="Pfam" id="PF01323">
    <property type="entry name" value="DSBA"/>
    <property type="match status" value="1"/>
</dbReference>
<gene>
    <name evidence="2" type="ORF">DSM112329_03537</name>
</gene>
<dbReference type="SUPFAM" id="SSF52833">
    <property type="entry name" value="Thioredoxin-like"/>
    <property type="match status" value="1"/>
</dbReference>
<dbReference type="AlphaFoldDB" id="A0AAU7AYF6"/>
<proteinExistence type="predicted"/>
<sequence length="231" mass="24865">MDVEIWSDIACPWCYVGKRRFEAALEQFEHADDVKVTWRSFELDGSAPPERTGGNAQHLASKYGMSLEQAQAKLDEMTTMAAGDGLDFRFDLARSGNTFDGHRLIHLAADHGLQDVAKERLLRAYLTEGELIADHATLTRLGAEIGLPEDEVAATLGSDRYAAAVRADQETAYGFGCQGVPFFVVDRAMGASGAHPPEAMLELLRRGWAAANPEPAIPVVSGGDACGPDGC</sequence>
<dbReference type="InterPro" id="IPR001853">
    <property type="entry name" value="DSBA-like_thioredoxin_dom"/>
</dbReference>
<dbReference type="InterPro" id="IPR036249">
    <property type="entry name" value="Thioredoxin-like_sf"/>
</dbReference>
<organism evidence="2">
    <name type="scientific">Paraconexibacter sp. AEG42_29</name>
    <dbReference type="NCBI Taxonomy" id="2997339"/>
    <lineage>
        <taxon>Bacteria</taxon>
        <taxon>Bacillati</taxon>
        <taxon>Actinomycetota</taxon>
        <taxon>Thermoleophilia</taxon>
        <taxon>Solirubrobacterales</taxon>
        <taxon>Paraconexibacteraceae</taxon>
        <taxon>Paraconexibacter</taxon>
    </lineage>
</organism>
<dbReference type="Gene3D" id="3.40.30.10">
    <property type="entry name" value="Glutaredoxin"/>
    <property type="match status" value="1"/>
</dbReference>
<name>A0AAU7AYF6_9ACTN</name>